<evidence type="ECO:0000256" key="1">
    <source>
        <dbReference type="ARBA" id="ARBA00001958"/>
    </source>
</evidence>
<feature type="domain" description="CBS" evidence="18">
    <location>
        <begin position="126"/>
        <end position="187"/>
    </location>
</feature>
<keyword evidence="3 11" id="KW-0479">Metal-binding</keyword>
<feature type="binding site" evidence="11">
    <location>
        <begin position="395"/>
        <end position="396"/>
    </location>
    <ligand>
        <name>IMP</name>
        <dbReference type="ChEBI" id="CHEBI:58053"/>
    </ligand>
</feature>
<reference evidence="19 20" key="1">
    <citation type="journal article" date="2012" name="New Phytol.">
        <title>Insight into trade-off between wood decay and parasitism from the genome of a fungal forest pathogen.</title>
        <authorList>
            <person name="Olson A."/>
            <person name="Aerts A."/>
            <person name="Asiegbu F."/>
            <person name="Belbahri L."/>
            <person name="Bouzid O."/>
            <person name="Broberg A."/>
            <person name="Canback B."/>
            <person name="Coutinho P.M."/>
            <person name="Cullen D."/>
            <person name="Dalman K."/>
            <person name="Deflorio G."/>
            <person name="van Diepen L.T."/>
            <person name="Dunand C."/>
            <person name="Duplessis S."/>
            <person name="Durling M."/>
            <person name="Gonthier P."/>
            <person name="Grimwood J."/>
            <person name="Fossdal C.G."/>
            <person name="Hansson D."/>
            <person name="Henrissat B."/>
            <person name="Hietala A."/>
            <person name="Himmelstrand K."/>
            <person name="Hoffmeister D."/>
            <person name="Hogberg N."/>
            <person name="James T.Y."/>
            <person name="Karlsson M."/>
            <person name="Kohler A."/>
            <person name="Kues U."/>
            <person name="Lee Y.H."/>
            <person name="Lin Y.C."/>
            <person name="Lind M."/>
            <person name="Lindquist E."/>
            <person name="Lombard V."/>
            <person name="Lucas S."/>
            <person name="Lunden K."/>
            <person name="Morin E."/>
            <person name="Murat C."/>
            <person name="Park J."/>
            <person name="Raffaello T."/>
            <person name="Rouze P."/>
            <person name="Salamov A."/>
            <person name="Schmutz J."/>
            <person name="Solheim H."/>
            <person name="Stahlberg J."/>
            <person name="Velez H."/>
            <person name="de Vries R.P."/>
            <person name="Wiebenga A."/>
            <person name="Woodward S."/>
            <person name="Yakovlev I."/>
            <person name="Garbelotto M."/>
            <person name="Martin F."/>
            <person name="Grigoriev I.V."/>
            <person name="Stenlid J."/>
        </authorList>
    </citation>
    <scope>NUCLEOTIDE SEQUENCE [LARGE SCALE GENOMIC DNA]</scope>
    <source>
        <strain evidence="19 20">TC 32-1</strain>
    </source>
</reference>
<feature type="region of interest" description="Disordered" evidence="17">
    <location>
        <begin position="428"/>
        <end position="457"/>
    </location>
</feature>
<dbReference type="UniPathway" id="UPA00601">
    <property type="reaction ID" value="UER00295"/>
</dbReference>
<feature type="binding site" evidence="11 12">
    <location>
        <begin position="332"/>
        <end position="334"/>
    </location>
    <ligand>
        <name>NAD(+)</name>
        <dbReference type="ChEBI" id="CHEBI:57540"/>
    </ligand>
</feature>
<dbReference type="GeneID" id="20675135"/>
<dbReference type="HOGENOM" id="CLU_022552_2_1_1"/>
<keyword evidence="4 11" id="KW-0332">GMP biosynthesis</keyword>
<dbReference type="PROSITE" id="PS51371">
    <property type="entry name" value="CBS"/>
    <property type="match status" value="2"/>
</dbReference>
<keyword evidence="7 11" id="KW-0560">Oxidoreductase</keyword>
<feature type="binding site" evidence="11">
    <location>
        <position position="534"/>
    </location>
    <ligand>
        <name>K(+)</name>
        <dbReference type="ChEBI" id="CHEBI:29103"/>
        <note>ligand shared between two tetrameric partners</note>
    </ligand>
</feature>
<evidence type="ECO:0000256" key="3">
    <source>
        <dbReference type="ARBA" id="ARBA00022723"/>
    </source>
</evidence>
<accession>W4KHT7</accession>
<keyword evidence="20" id="KW-1185">Reference proteome</keyword>
<evidence type="ECO:0000256" key="10">
    <source>
        <dbReference type="ARBA" id="ARBA00048028"/>
    </source>
</evidence>
<comment type="function">
    <text evidence="11">Catalyzes the conversion of inosine 5'-phosphate (IMP) to xanthosine 5'-phosphate (XMP), the first committed and rate-limiting step in the de novo synthesis of guanine nucleotides, and therefore plays an important role in the regulation of cell growth.</text>
</comment>
<dbReference type="Pfam" id="PF00571">
    <property type="entry name" value="CBS"/>
    <property type="match status" value="2"/>
</dbReference>
<dbReference type="CDD" id="cd04601">
    <property type="entry name" value="CBS_pair_IMPDH"/>
    <property type="match status" value="1"/>
</dbReference>
<evidence type="ECO:0000259" key="18">
    <source>
        <dbReference type="PROSITE" id="PS51371"/>
    </source>
</evidence>
<feature type="binding site" description="in other chain" evidence="11 13">
    <location>
        <position position="336"/>
    </location>
    <ligand>
        <name>K(+)</name>
        <dbReference type="ChEBI" id="CHEBI:29103"/>
        <note>ligand shared between two tetrameric partners</note>
    </ligand>
</feature>
<dbReference type="GO" id="GO:0006177">
    <property type="term" value="P:GMP biosynthetic process"/>
    <property type="evidence" value="ECO:0007669"/>
    <property type="project" value="UniProtKB-UniRule"/>
</dbReference>
<organism evidence="19 20">
    <name type="scientific">Heterobasidion irregulare (strain TC 32-1)</name>
    <dbReference type="NCBI Taxonomy" id="747525"/>
    <lineage>
        <taxon>Eukaryota</taxon>
        <taxon>Fungi</taxon>
        <taxon>Dikarya</taxon>
        <taxon>Basidiomycota</taxon>
        <taxon>Agaricomycotina</taxon>
        <taxon>Agaricomycetes</taxon>
        <taxon>Russulales</taxon>
        <taxon>Bondarzewiaceae</taxon>
        <taxon>Heterobasidion</taxon>
        <taxon>Heterobasidion annosum species complex</taxon>
    </lineage>
</organism>
<evidence type="ECO:0000256" key="7">
    <source>
        <dbReference type="ARBA" id="ARBA00023002"/>
    </source>
</evidence>
<dbReference type="GO" id="GO:0005737">
    <property type="term" value="C:cytoplasm"/>
    <property type="evidence" value="ECO:0007669"/>
    <property type="project" value="UniProtKB-SubCell"/>
</dbReference>
<dbReference type="CDD" id="cd00381">
    <property type="entry name" value="IMPDH"/>
    <property type="match status" value="1"/>
</dbReference>
<dbReference type="InterPro" id="IPR013785">
    <property type="entry name" value="Aldolase_TIM"/>
</dbReference>
<dbReference type="AlphaFoldDB" id="W4KHT7"/>
<dbReference type="InterPro" id="IPR005990">
    <property type="entry name" value="IMP_DH"/>
</dbReference>
<feature type="active site" description="Proton acceptor" evidence="11">
    <location>
        <position position="467"/>
    </location>
</feature>
<dbReference type="SMART" id="SM00116">
    <property type="entry name" value="CBS"/>
    <property type="match status" value="2"/>
</dbReference>
<dbReference type="HAMAP" id="MF_01964">
    <property type="entry name" value="IMPDH"/>
    <property type="match status" value="1"/>
</dbReference>
<dbReference type="OrthoDB" id="416622at2759"/>
<evidence type="ECO:0000313" key="19">
    <source>
        <dbReference type="EMBL" id="ETW84870.1"/>
    </source>
</evidence>
<keyword evidence="9 14" id="KW-0129">CBS domain</keyword>
<dbReference type="Pfam" id="PF00478">
    <property type="entry name" value="IMPDH"/>
    <property type="match status" value="1"/>
</dbReference>
<comment type="subcellular location">
    <subcellularLocation>
        <location evidence="11">Cytoplasm</location>
    </subcellularLocation>
</comment>
<dbReference type="PANTHER" id="PTHR11911">
    <property type="entry name" value="INOSINE-5-MONOPHOSPHATE DEHYDROGENASE RELATED"/>
    <property type="match status" value="1"/>
</dbReference>
<evidence type="ECO:0000256" key="15">
    <source>
        <dbReference type="RuleBase" id="RU003927"/>
    </source>
</evidence>
<feature type="binding site" evidence="11">
    <location>
        <begin position="419"/>
        <end position="423"/>
    </location>
    <ligand>
        <name>IMP</name>
        <dbReference type="ChEBI" id="CHEBI:58053"/>
    </ligand>
</feature>
<dbReference type="FunCoup" id="W4KHT7">
    <property type="interactions" value="308"/>
</dbReference>
<evidence type="ECO:0000256" key="5">
    <source>
        <dbReference type="ARBA" id="ARBA00022755"/>
    </source>
</evidence>
<evidence type="ECO:0000256" key="6">
    <source>
        <dbReference type="ARBA" id="ARBA00022958"/>
    </source>
</evidence>
<evidence type="ECO:0000256" key="17">
    <source>
        <dbReference type="SAM" id="MobiDB-lite"/>
    </source>
</evidence>
<keyword evidence="6 11" id="KW-0630">Potassium</keyword>
<evidence type="ECO:0000256" key="12">
    <source>
        <dbReference type="PIRSR" id="PIRSR000130-3"/>
    </source>
</evidence>
<dbReference type="InterPro" id="IPR046342">
    <property type="entry name" value="CBS_dom_sf"/>
</dbReference>
<keyword evidence="11" id="KW-0963">Cytoplasm</keyword>
<dbReference type="InterPro" id="IPR015875">
    <property type="entry name" value="IMP_DH/GMP_Rdtase_CS"/>
</dbReference>
<dbReference type="GO" id="GO:0006183">
    <property type="term" value="P:GTP biosynthetic process"/>
    <property type="evidence" value="ECO:0007669"/>
    <property type="project" value="TreeGrafter"/>
</dbReference>
<dbReference type="SUPFAM" id="SSF54631">
    <property type="entry name" value="CBS-domain pair"/>
    <property type="match status" value="1"/>
</dbReference>
<feature type="binding site" description="in other chain" evidence="11 13">
    <location>
        <position position="334"/>
    </location>
    <ligand>
        <name>K(+)</name>
        <dbReference type="ChEBI" id="CHEBI:29103"/>
        <note>ligand shared between two tetrameric partners</note>
    </ligand>
</feature>
<dbReference type="KEGG" id="hir:HETIRDRAFT_439367"/>
<evidence type="ECO:0000313" key="20">
    <source>
        <dbReference type="Proteomes" id="UP000030671"/>
    </source>
</evidence>
<dbReference type="eggNOG" id="KOG2550">
    <property type="taxonomic scope" value="Eukaryota"/>
</dbReference>
<dbReference type="EMBL" id="KI925456">
    <property type="protein sequence ID" value="ETW84870.1"/>
    <property type="molecule type" value="Genomic_DNA"/>
</dbReference>
<keyword evidence="8 11" id="KW-0520">NAD</keyword>
<feature type="binding site" evidence="11">
    <location>
        <begin position="372"/>
        <end position="374"/>
    </location>
    <ligand>
        <name>IMP</name>
        <dbReference type="ChEBI" id="CHEBI:58053"/>
    </ligand>
</feature>
<sequence length="553" mass="58643">MPAAASKTYLDPSTAFRVLQSYPKSDGLSVSQLMDSNVHGGLTYNDFLMLPGKIDFSASQVNTESKITRNVVLKTPFMSSPMDTVTEAEMAISLALLGGIGVIHHNQSPAAQAAMVRAVKRHENGFITDPVVLSPEHHVEDVLDVKSRLGFCGIPITDTGALGGQLIGIVTSRDVQFQSPTVRLADVMTTELITAPEGVTLSEANDILRDSKKGKLPIVDSKGSLVSLLARSDLLKNQTYPLASKRPESKQLYSAAAIGTRPADRERLSLLVEAGLDIVVLDSSQGNSVFQVDMIQWIKQTYPHIEVIAGNVVTREQAATLIAAGADGLRVGMGSGSICITQEVMAVGRPQATAVFAVAEFANKFGVPVIADGGISNVGHIVKALALGAGAVMMGGLLAGTTEAPGEYFYHEGKRVKAYRGMGSLEAMEQGKPGPTSAVTNGTSKYPSPPSKTQANSHVHENAATTRYFSESSAVKVAQGVSGDVQDKGSVKDFLPYLYAGLQHSFQDIGVRSVKELREGVDSGKVRFELRTASAQVEGGVHGLNSYTKRLFA</sequence>
<feature type="active site" description="Thioimidate intermediate" evidence="11">
    <location>
        <position position="339"/>
    </location>
</feature>
<feature type="compositionally biased region" description="Polar residues" evidence="17">
    <location>
        <begin position="437"/>
        <end position="457"/>
    </location>
</feature>
<comment type="catalytic activity">
    <reaction evidence="10 11 16">
        <text>IMP + NAD(+) + H2O = XMP + NADH + H(+)</text>
        <dbReference type="Rhea" id="RHEA:11708"/>
        <dbReference type="ChEBI" id="CHEBI:15377"/>
        <dbReference type="ChEBI" id="CHEBI:15378"/>
        <dbReference type="ChEBI" id="CHEBI:57464"/>
        <dbReference type="ChEBI" id="CHEBI:57540"/>
        <dbReference type="ChEBI" id="CHEBI:57945"/>
        <dbReference type="ChEBI" id="CHEBI:58053"/>
        <dbReference type="EC" id="1.1.1.205"/>
    </reaction>
</comment>
<evidence type="ECO:0000256" key="8">
    <source>
        <dbReference type="ARBA" id="ARBA00023027"/>
    </source>
</evidence>
<gene>
    <name evidence="19" type="ORF">HETIRDRAFT_439367</name>
</gene>
<evidence type="ECO:0000256" key="9">
    <source>
        <dbReference type="ARBA" id="ARBA00023122"/>
    </source>
</evidence>
<evidence type="ECO:0000256" key="16">
    <source>
        <dbReference type="RuleBase" id="RU003928"/>
    </source>
</evidence>
<dbReference type="Proteomes" id="UP000030671">
    <property type="component" value="Unassembled WGS sequence"/>
</dbReference>
<dbReference type="GO" id="GO:0046872">
    <property type="term" value="F:metal ion binding"/>
    <property type="evidence" value="ECO:0007669"/>
    <property type="project" value="UniProtKB-UniRule"/>
</dbReference>
<dbReference type="RefSeq" id="XP_009544497.1">
    <property type="nucleotide sequence ID" value="XM_009546202.1"/>
</dbReference>
<evidence type="ECO:0000256" key="13">
    <source>
        <dbReference type="PIRSR" id="PIRSR000130-4"/>
    </source>
</evidence>
<comment type="cofactor">
    <cofactor evidence="1 11">
        <name>K(+)</name>
        <dbReference type="ChEBI" id="CHEBI:29103"/>
    </cofactor>
</comment>
<dbReference type="InterPro" id="IPR001093">
    <property type="entry name" value="IMP_DH_GMPRt"/>
</dbReference>
<feature type="binding site" evidence="11">
    <location>
        <position position="337"/>
    </location>
    <ligand>
        <name>IMP</name>
        <dbReference type="ChEBI" id="CHEBI:58053"/>
    </ligand>
</feature>
<dbReference type="GO" id="GO:0003938">
    <property type="term" value="F:IMP dehydrogenase activity"/>
    <property type="evidence" value="ECO:0007669"/>
    <property type="project" value="UniProtKB-UniRule"/>
</dbReference>
<proteinExistence type="inferred from homology"/>
<feature type="domain" description="CBS" evidence="18">
    <location>
        <begin position="188"/>
        <end position="244"/>
    </location>
</feature>
<dbReference type="InterPro" id="IPR000644">
    <property type="entry name" value="CBS_dom"/>
</dbReference>
<feature type="binding site" description="in other chain" evidence="11 13">
    <location>
        <position position="339"/>
    </location>
    <ligand>
        <name>K(+)</name>
        <dbReference type="ChEBI" id="CHEBI:29103"/>
        <note>ligand shared between two tetrameric partners</note>
    </ligand>
</feature>
<dbReference type="Gene3D" id="3.20.20.70">
    <property type="entry name" value="Aldolase class I"/>
    <property type="match status" value="1"/>
</dbReference>
<dbReference type="PROSITE" id="PS00487">
    <property type="entry name" value="IMP_DH_GMP_RED"/>
    <property type="match status" value="1"/>
</dbReference>
<comment type="similarity">
    <text evidence="2 11 15">Belongs to the IMPDH/GMPR family.</text>
</comment>
<dbReference type="NCBIfam" id="TIGR01302">
    <property type="entry name" value="IMP_dehydrog"/>
    <property type="match status" value="1"/>
</dbReference>
<evidence type="ECO:0000256" key="2">
    <source>
        <dbReference type="ARBA" id="ARBA00005502"/>
    </source>
</evidence>
<dbReference type="SUPFAM" id="SSF51412">
    <property type="entry name" value="Inosine monophosphate dehydrogenase (IMPDH)"/>
    <property type="match status" value="1"/>
</dbReference>
<feature type="binding site" evidence="11">
    <location>
        <position position="479"/>
    </location>
    <ligand>
        <name>IMP</name>
        <dbReference type="ChEBI" id="CHEBI:58053"/>
    </ligand>
</feature>
<comment type="pathway">
    <text evidence="11 16">Purine metabolism; XMP biosynthesis via de novo pathway; XMP from IMP: step 1/1.</text>
</comment>
<dbReference type="PIRSF" id="PIRSF000130">
    <property type="entry name" value="IMPDH"/>
    <property type="match status" value="1"/>
</dbReference>
<dbReference type="EC" id="1.1.1.205" evidence="11 16"/>
<dbReference type="STRING" id="747525.W4KHT7"/>
<evidence type="ECO:0000256" key="14">
    <source>
        <dbReference type="PROSITE-ProRule" id="PRU00703"/>
    </source>
</evidence>
<protein>
    <recommendedName>
        <fullName evidence="11 16">Inosine-5'-monophosphate dehydrogenase</fullName>
        <shortName evidence="11">IMP dehydrogenase</shortName>
        <shortName evidence="11">IMPD</shortName>
        <shortName evidence="11">IMPDH</shortName>
        <ecNumber evidence="11 16">1.1.1.205</ecNumber>
    </recommendedName>
</protein>
<dbReference type="GO" id="GO:0000166">
    <property type="term" value="F:nucleotide binding"/>
    <property type="evidence" value="ECO:0007669"/>
    <property type="project" value="UniProtKB-UniRule"/>
</dbReference>
<keyword evidence="5 11" id="KW-0658">Purine biosynthesis</keyword>
<dbReference type="PANTHER" id="PTHR11911:SF111">
    <property type="entry name" value="INOSINE-5'-MONOPHOSPHATE DEHYDROGENASE"/>
    <property type="match status" value="1"/>
</dbReference>
<comment type="subunit">
    <text evidence="11">Homotetramer.</text>
</comment>
<dbReference type="SMART" id="SM01240">
    <property type="entry name" value="IMPDH"/>
    <property type="match status" value="1"/>
</dbReference>
<dbReference type="InParanoid" id="W4KHT7"/>
<name>W4KHT7_HETIT</name>
<evidence type="ECO:0000256" key="11">
    <source>
        <dbReference type="HAMAP-Rule" id="MF_03156"/>
    </source>
</evidence>
<evidence type="ECO:0000256" key="4">
    <source>
        <dbReference type="ARBA" id="ARBA00022749"/>
    </source>
</evidence>
<comment type="caution">
    <text evidence="11">Lacks conserved residue(s) required for the propagation of feature annotation.</text>
</comment>
<feature type="binding site" evidence="11 12">
    <location>
        <begin position="282"/>
        <end position="284"/>
    </location>
    <ligand>
        <name>NAD(+)</name>
        <dbReference type="ChEBI" id="CHEBI:57540"/>
    </ligand>
</feature>
<comment type="activity regulation">
    <text evidence="11">Mycophenolic acid (MPA) is a non-competitive inhibitor that prevents formation of the closed enzyme conformation by binding to the same site as the amobile flap. In contrast, mizoribine monophosphate (MZP) is a competitive inhibitor that induces the closed conformation. MPA is a potent inhibitor of mammalian IMPDHs but a poor inhibitor of the bacterial enzymes. MZP is a more potent inhibitor of bacterial IMPDH.</text>
</comment>